<organism evidence="1 2">
    <name type="scientific">Xylaria curta</name>
    <dbReference type="NCBI Taxonomy" id="42375"/>
    <lineage>
        <taxon>Eukaryota</taxon>
        <taxon>Fungi</taxon>
        <taxon>Dikarya</taxon>
        <taxon>Ascomycota</taxon>
        <taxon>Pezizomycotina</taxon>
        <taxon>Sordariomycetes</taxon>
        <taxon>Xylariomycetidae</taxon>
        <taxon>Xylariales</taxon>
        <taxon>Xylariaceae</taxon>
        <taxon>Xylaria</taxon>
    </lineage>
</organism>
<proteinExistence type="predicted"/>
<name>A0ACC1PML9_9PEZI</name>
<evidence type="ECO:0000313" key="1">
    <source>
        <dbReference type="EMBL" id="KAJ2994174.1"/>
    </source>
</evidence>
<comment type="caution">
    <text evidence="1">The sequence shown here is derived from an EMBL/GenBank/DDBJ whole genome shotgun (WGS) entry which is preliminary data.</text>
</comment>
<dbReference type="Proteomes" id="UP001143856">
    <property type="component" value="Unassembled WGS sequence"/>
</dbReference>
<accession>A0ACC1PML9</accession>
<protein>
    <submittedName>
        <fullName evidence="1">Uncharacterized protein</fullName>
    </submittedName>
</protein>
<dbReference type="EMBL" id="JAPDGR010000183">
    <property type="protein sequence ID" value="KAJ2994174.1"/>
    <property type="molecule type" value="Genomic_DNA"/>
</dbReference>
<keyword evidence="2" id="KW-1185">Reference proteome</keyword>
<gene>
    <name evidence="1" type="ORF">NUW58_g1629</name>
</gene>
<evidence type="ECO:0000313" key="2">
    <source>
        <dbReference type="Proteomes" id="UP001143856"/>
    </source>
</evidence>
<reference evidence="1" key="1">
    <citation type="submission" date="2022-10" db="EMBL/GenBank/DDBJ databases">
        <title>Genome Sequence of Xylaria curta.</title>
        <authorList>
            <person name="Buettner E."/>
        </authorList>
    </citation>
    <scope>NUCLEOTIDE SEQUENCE</scope>
    <source>
        <strain evidence="1">Babe10</strain>
    </source>
</reference>
<sequence>MILPTCLYAGFTIVLATSPPSASVVNSVHLYGNVQHTVLAPAIIEELVKEPEYLENLSRIEQVTYGGGPLPKTVGDLVITKTRLLNCVGSTECGIFPSQLCDLPQDWQYLRLHRNLCYEYRRISDHLYEQVIIRNEDRLQSQGIFATFPSLTEWCMKDLYSKHPDPAKEDLWLYRGRADDLIVFSTGEKVNPNDMEKIICGNPAVNTAIMAGQGRFQSSLIVEAINPPANPEDEQRLLSIIWPSIQAANKECPSHSRIRRDMIIFTSALKPMPRAGKGTIQRRAALDLYASELDSLYKAVNALADQPTTGSYGNYGTVEDAIKTIITSSTDIDVNSLFGASDLFELGLDSLQVTAIVRKLKELLSHHEKQPSVTAKTVYMNPSLETLTDAMLAMIDGKPLGNGGPREKLEELYQFHKENMPMSGREASPKLLVPNVVLLTGSTGSLGPYILHSLQSDDRVSRVYCLCRGSESLRRQEALQASKGLQLLSSKVQCLDADFSKTYFGLTVTIYKQLLDQVTHVIHNAWQVDFNLSIHSFTEHISFVRRLIDFSSHTRFGAEIFFISSISAVGGLQGNVAEQIYSDWSTPKASGYGQSKFLSELLLDVAAREANIPSTICRVGQVVGPTLAAGEWPKKEWLPSLIVSSKYLGKVPDSLGPRLDVIDWVPVDKLGEAIVELAIHPRRSRQTETGATVYHAVNPHHTTWGKLLPTISRHLSQEQVVEVVSLRMWIDALRESASITHDITKNPAVKLLDFFKSLTDAASTVLRTEDTLHVSPTLSRVGPIQDDWMNNWMRQWGF</sequence>